<dbReference type="EMBL" id="CP026512">
    <property type="protein sequence ID" value="QAX81586.1"/>
    <property type="molecule type" value="Genomic_DNA"/>
</dbReference>
<reference evidence="2 3" key="1">
    <citation type="journal article" date="2018" name="Genome Biol. Evol.">
        <title>Partnering With a Pest: Genomes of Hemlock Woolly Adelgid Symbionts Reveal Atypical Nutritional Provisioning Patterns in Dual-Obligate Bacteria.</title>
        <authorList>
            <person name="Weglarz K.M."/>
            <person name="Havill N.P."/>
            <person name="Burke G.R."/>
            <person name="von Dohlen C.D."/>
        </authorList>
    </citation>
    <scope>NUCLEOTIDE SEQUENCE [LARGE SCALE GENOMIC DNA]</scope>
    <source>
        <strain evidence="2 3">HWA_ENA</strain>
    </source>
</reference>
<evidence type="ECO:0000313" key="3">
    <source>
        <dbReference type="Proteomes" id="UP000288953"/>
    </source>
</evidence>
<keyword evidence="1" id="KW-0812">Transmembrane</keyword>
<evidence type="ECO:0000313" key="2">
    <source>
        <dbReference type="EMBL" id="QAX81586.1"/>
    </source>
</evidence>
<sequence length="56" mass="6214">MVANIFIHLTMLVLIAYAIIIGVIIDVLSMCTKHHDRLAMSIQLFEMLIIDSASIG</sequence>
<feature type="transmembrane region" description="Helical" evidence="1">
    <location>
        <begin position="6"/>
        <end position="28"/>
    </location>
</feature>
<name>A0ABX5R836_9PSED</name>
<protein>
    <submittedName>
        <fullName evidence="2">Uncharacterized protein</fullName>
    </submittedName>
</protein>
<keyword evidence="1" id="KW-1133">Transmembrane helix</keyword>
<keyword evidence="1" id="KW-0472">Membrane</keyword>
<organism evidence="2 3">
    <name type="scientific">Candidatus Pseudomonas adelgestsugas</name>
    <dbReference type="NCBI Taxonomy" id="1302376"/>
    <lineage>
        <taxon>Bacteria</taxon>
        <taxon>Pseudomonadati</taxon>
        <taxon>Pseudomonadota</taxon>
        <taxon>Gammaproteobacteria</taxon>
        <taxon>Pseudomonadales</taxon>
        <taxon>Pseudomonadaceae</taxon>
        <taxon>Pseudomonas</taxon>
    </lineage>
</organism>
<keyword evidence="3" id="KW-1185">Reference proteome</keyword>
<proteinExistence type="predicted"/>
<evidence type="ECO:0000256" key="1">
    <source>
        <dbReference type="SAM" id="Phobius"/>
    </source>
</evidence>
<dbReference type="Proteomes" id="UP000288953">
    <property type="component" value="Chromosome"/>
</dbReference>
<accession>A0ABX5R836</accession>
<gene>
    <name evidence="2" type="ORF">C3B55_00223</name>
</gene>